<dbReference type="GO" id="GO:0042981">
    <property type="term" value="P:regulation of apoptotic process"/>
    <property type="evidence" value="ECO:0007669"/>
    <property type="project" value="InterPro"/>
</dbReference>
<dbReference type="SUPFAM" id="SSF56854">
    <property type="entry name" value="Bcl-2 inhibitors of programmed cell death"/>
    <property type="match status" value="1"/>
</dbReference>
<comment type="caution">
    <text evidence="2">The sequence shown here is derived from an EMBL/GenBank/DDBJ whole genome shotgun (WGS) entry which is preliminary data.</text>
</comment>
<gene>
    <name evidence="2" type="ORF">BOX15_Mlig012405g1</name>
</gene>
<dbReference type="Gene3D" id="1.10.437.10">
    <property type="entry name" value="Blc2-like"/>
    <property type="match status" value="1"/>
</dbReference>
<organism evidence="2 3">
    <name type="scientific">Macrostomum lignano</name>
    <dbReference type="NCBI Taxonomy" id="282301"/>
    <lineage>
        <taxon>Eukaryota</taxon>
        <taxon>Metazoa</taxon>
        <taxon>Spiralia</taxon>
        <taxon>Lophotrochozoa</taxon>
        <taxon>Platyhelminthes</taxon>
        <taxon>Rhabditophora</taxon>
        <taxon>Macrostomorpha</taxon>
        <taxon>Macrostomida</taxon>
        <taxon>Macrostomidae</taxon>
        <taxon>Macrostomum</taxon>
    </lineage>
</organism>
<feature type="compositionally biased region" description="Polar residues" evidence="1">
    <location>
        <begin position="161"/>
        <end position="176"/>
    </location>
</feature>
<feature type="compositionally biased region" description="Low complexity" evidence="1">
    <location>
        <begin position="1"/>
        <end position="21"/>
    </location>
</feature>
<sequence>PVAANAAAAGATSTATAASTSVPVQKSAPPTQRQDSNAVIHDARAVLELFLSRRCAAAAAAAATAAGAGKASAAATASGSSSSAATAATSTIEANLSETRSLDDFWEGLSVSISEPVSFALSTATVAATAPLGSVESLEDDSIEQTDSAGKYSPTPVADSGQLQQQTGTIDSTGYETETDTKRSLKIEFLNRQQSFLKRIKMPRFLRRRAFAGLAQQPLMQQHEAASKKASTSSSSKKWSLPHFQRTRHQSEPSAQTPPPSSLQLSKPVRRRNVIKEFQAVVQTSPGGAVNRLASSGSKADDSGAGVNSDDEKFERVVQLLDFVAHDLMGQLPPQPQPPPSSSSTAQSASLAFSCEFRLDRAMHEKTRRVRAKERELATAAATAAVAAADSAVDNDALLSSLISAADAGEHRRFSELLACRCELLAWRSVAMLYHLTRLMCARCKGERRLEEAVKAASLRYFEDRFAQWVVAQGGWQAVVENTEESELD</sequence>
<evidence type="ECO:0000256" key="1">
    <source>
        <dbReference type="SAM" id="MobiDB-lite"/>
    </source>
</evidence>
<feature type="compositionally biased region" description="Low complexity" evidence="1">
    <location>
        <begin position="228"/>
        <end position="239"/>
    </location>
</feature>
<feature type="region of interest" description="Disordered" evidence="1">
    <location>
        <begin position="1"/>
        <end position="37"/>
    </location>
</feature>
<dbReference type="Proteomes" id="UP000215902">
    <property type="component" value="Unassembled WGS sequence"/>
</dbReference>
<feature type="region of interest" description="Disordered" evidence="1">
    <location>
        <begin position="137"/>
        <end position="178"/>
    </location>
</feature>
<proteinExistence type="predicted"/>
<accession>A0A267EUG6</accession>
<feature type="region of interest" description="Disordered" evidence="1">
    <location>
        <begin position="288"/>
        <end position="311"/>
    </location>
</feature>
<feature type="non-terminal residue" evidence="2">
    <location>
        <position position="1"/>
    </location>
</feature>
<dbReference type="OrthoDB" id="6227903at2759"/>
<feature type="compositionally biased region" description="Polar residues" evidence="1">
    <location>
        <begin position="22"/>
        <end position="37"/>
    </location>
</feature>
<feature type="region of interest" description="Disordered" evidence="1">
    <location>
        <begin position="217"/>
        <end position="268"/>
    </location>
</feature>
<dbReference type="InterPro" id="IPR036834">
    <property type="entry name" value="Bcl-2-like_sf"/>
</dbReference>
<protein>
    <submittedName>
        <fullName evidence="2">Uncharacterized protein</fullName>
    </submittedName>
</protein>
<name>A0A267EUG6_9PLAT</name>
<dbReference type="EMBL" id="NIVC01001748">
    <property type="protein sequence ID" value="PAA64469.1"/>
    <property type="molecule type" value="Genomic_DNA"/>
</dbReference>
<evidence type="ECO:0000313" key="3">
    <source>
        <dbReference type="Proteomes" id="UP000215902"/>
    </source>
</evidence>
<evidence type="ECO:0000313" key="2">
    <source>
        <dbReference type="EMBL" id="PAA64469.1"/>
    </source>
</evidence>
<keyword evidence="3" id="KW-1185">Reference proteome</keyword>
<dbReference type="AlphaFoldDB" id="A0A267EUG6"/>
<feature type="compositionally biased region" description="Low complexity" evidence="1">
    <location>
        <begin position="294"/>
        <end position="306"/>
    </location>
</feature>
<reference evidence="2 3" key="1">
    <citation type="submission" date="2017-06" db="EMBL/GenBank/DDBJ databases">
        <title>A platform for efficient transgenesis in Macrostomum lignano, a flatworm model organism for stem cell research.</title>
        <authorList>
            <person name="Berezikov E."/>
        </authorList>
    </citation>
    <scope>NUCLEOTIDE SEQUENCE [LARGE SCALE GENOMIC DNA]</scope>
    <source>
        <strain evidence="2">DV1</strain>
        <tissue evidence="2">Whole organism</tissue>
    </source>
</reference>